<dbReference type="Proteomes" id="UP000823638">
    <property type="component" value="Unassembled WGS sequence"/>
</dbReference>
<dbReference type="EMBL" id="JADIMM010000001">
    <property type="protein sequence ID" value="MBO8456616.1"/>
    <property type="molecule type" value="Genomic_DNA"/>
</dbReference>
<evidence type="ECO:0000313" key="3">
    <source>
        <dbReference type="Proteomes" id="UP000823638"/>
    </source>
</evidence>
<evidence type="ECO:0008006" key="4">
    <source>
        <dbReference type="Google" id="ProtNLM"/>
    </source>
</evidence>
<feature type="chain" id="PRO_5038964117" description="Outer membrane protein beta-barrel domain-containing protein" evidence="1">
    <location>
        <begin position="20"/>
        <end position="230"/>
    </location>
</feature>
<reference evidence="2" key="1">
    <citation type="submission" date="2020-10" db="EMBL/GenBank/DDBJ databases">
        <authorList>
            <person name="Gilroy R."/>
        </authorList>
    </citation>
    <scope>NUCLEOTIDE SEQUENCE</scope>
    <source>
        <strain evidence="2">10532</strain>
    </source>
</reference>
<evidence type="ECO:0000313" key="2">
    <source>
        <dbReference type="EMBL" id="MBO8456616.1"/>
    </source>
</evidence>
<comment type="caution">
    <text evidence="2">The sequence shown here is derived from an EMBL/GenBank/DDBJ whole genome shotgun (WGS) entry which is preliminary data.</text>
</comment>
<evidence type="ECO:0000256" key="1">
    <source>
        <dbReference type="SAM" id="SignalP"/>
    </source>
</evidence>
<reference evidence="2" key="2">
    <citation type="journal article" date="2021" name="PeerJ">
        <title>Extensive microbial diversity within the chicken gut microbiome revealed by metagenomics and culture.</title>
        <authorList>
            <person name="Gilroy R."/>
            <person name="Ravi A."/>
            <person name="Getino M."/>
            <person name="Pursley I."/>
            <person name="Horton D.L."/>
            <person name="Alikhan N.F."/>
            <person name="Baker D."/>
            <person name="Gharbi K."/>
            <person name="Hall N."/>
            <person name="Watson M."/>
            <person name="Adriaenssens E.M."/>
            <person name="Foster-Nyarko E."/>
            <person name="Jarju S."/>
            <person name="Secka A."/>
            <person name="Antonio M."/>
            <person name="Oren A."/>
            <person name="Chaudhuri R.R."/>
            <person name="La Ragione R."/>
            <person name="Hildebrand F."/>
            <person name="Pallen M.J."/>
        </authorList>
    </citation>
    <scope>NUCLEOTIDE SEQUENCE</scope>
    <source>
        <strain evidence="2">10532</strain>
    </source>
</reference>
<sequence length="230" mass="25183">MKRIVTLLVLLLCATTIFAAEGKYGLDFSFGVSAGFQSQEGKIPYVGQTVELKRTDLLLPVKISTYDYFLLDNMLGIYGSISLSPLGAFMGEKVGGIESGNVKGINEMAAGFEFIIGPAFGIDLGYSNVRFQTGAGFHLLVAKTTTEIIMEENCPERFTAMGFGLTPQFRFGANNNISFILGCDFIFDFGFSTSREVYNINGHPISMPEAEINKFFRFGITPQLGFGINF</sequence>
<feature type="signal peptide" evidence="1">
    <location>
        <begin position="1"/>
        <end position="19"/>
    </location>
</feature>
<protein>
    <recommendedName>
        <fullName evidence="4">Outer membrane protein beta-barrel domain-containing protein</fullName>
    </recommendedName>
</protein>
<dbReference type="AlphaFoldDB" id="A0A9D9N152"/>
<name>A0A9D9N152_9SPIR</name>
<organism evidence="2 3">
    <name type="scientific">Candidatus Gallitreponema excrementavium</name>
    <dbReference type="NCBI Taxonomy" id="2840840"/>
    <lineage>
        <taxon>Bacteria</taxon>
        <taxon>Pseudomonadati</taxon>
        <taxon>Spirochaetota</taxon>
        <taxon>Spirochaetia</taxon>
        <taxon>Spirochaetales</taxon>
        <taxon>Candidatus Gallitreponema</taxon>
    </lineage>
</organism>
<keyword evidence="1" id="KW-0732">Signal</keyword>
<proteinExistence type="predicted"/>
<gene>
    <name evidence="2" type="ORF">IAA81_00115</name>
</gene>
<accession>A0A9D9N152</accession>